<comment type="caution">
    <text evidence="1">The sequence shown here is derived from an EMBL/GenBank/DDBJ whole genome shotgun (WGS) entry which is preliminary data.</text>
</comment>
<sequence length="129" mass="14536">MELNRFDKDLRDLARRHAPQQIAKCGDTVTAHWGGWKQPHKVKITEVSVEISDIGLTIGQRAELGITGWLVVQHQYIGRRLKDNGELAGGNHYGFLLSEFTTSNGKKYERIPSVFNHVGLLATIDKIKE</sequence>
<dbReference type="AlphaFoldDB" id="A0A0F8ZLQ6"/>
<name>A0A0F8ZLQ6_9ZZZZ</name>
<gene>
    <name evidence="1" type="ORF">LCGC14_2758200</name>
</gene>
<organism evidence="1">
    <name type="scientific">marine sediment metagenome</name>
    <dbReference type="NCBI Taxonomy" id="412755"/>
    <lineage>
        <taxon>unclassified sequences</taxon>
        <taxon>metagenomes</taxon>
        <taxon>ecological metagenomes</taxon>
    </lineage>
</organism>
<accession>A0A0F8ZLQ6</accession>
<reference evidence="1" key="1">
    <citation type="journal article" date="2015" name="Nature">
        <title>Complex archaea that bridge the gap between prokaryotes and eukaryotes.</title>
        <authorList>
            <person name="Spang A."/>
            <person name="Saw J.H."/>
            <person name="Jorgensen S.L."/>
            <person name="Zaremba-Niedzwiedzka K."/>
            <person name="Martijn J."/>
            <person name="Lind A.E."/>
            <person name="van Eijk R."/>
            <person name="Schleper C."/>
            <person name="Guy L."/>
            <person name="Ettema T.J."/>
        </authorList>
    </citation>
    <scope>NUCLEOTIDE SEQUENCE</scope>
</reference>
<protein>
    <submittedName>
        <fullName evidence="1">Uncharacterized protein</fullName>
    </submittedName>
</protein>
<proteinExistence type="predicted"/>
<evidence type="ECO:0000313" key="1">
    <source>
        <dbReference type="EMBL" id="KKK86945.1"/>
    </source>
</evidence>
<dbReference type="EMBL" id="LAZR01050627">
    <property type="protein sequence ID" value="KKK86945.1"/>
    <property type="molecule type" value="Genomic_DNA"/>
</dbReference>